<name>A0A9X2MFF5_9FIRM</name>
<comment type="caution">
    <text evidence="2">The sequence shown here is derived from an EMBL/GenBank/DDBJ whole genome shotgun (WGS) entry which is preliminary data.</text>
</comment>
<accession>A0A9X2MFF5</accession>
<dbReference type="EMBL" id="JANJZL010000001">
    <property type="protein sequence ID" value="MCR2043053.1"/>
    <property type="molecule type" value="Genomic_DNA"/>
</dbReference>
<evidence type="ECO:0000259" key="1">
    <source>
        <dbReference type="Pfam" id="PF13276"/>
    </source>
</evidence>
<organism evidence="2 3">
    <name type="scientific">Anaerosalibacter massiliensis</name>
    <dbReference type="NCBI Taxonomy" id="1347392"/>
    <lineage>
        <taxon>Bacteria</taxon>
        <taxon>Bacillati</taxon>
        <taxon>Bacillota</taxon>
        <taxon>Tissierellia</taxon>
        <taxon>Tissierellales</taxon>
        <taxon>Sporanaerobacteraceae</taxon>
        <taxon>Anaerosalibacter</taxon>
    </lineage>
</organism>
<dbReference type="AlphaFoldDB" id="A0A9X2MFF5"/>
<dbReference type="Pfam" id="PF13276">
    <property type="entry name" value="HTH_21"/>
    <property type="match status" value="1"/>
</dbReference>
<proteinExistence type="predicted"/>
<reference evidence="2" key="1">
    <citation type="submission" date="2022-07" db="EMBL/GenBank/DDBJ databases">
        <title>Enhanced cultured diversity of the mouse gut microbiota enables custom-made synthetic communities.</title>
        <authorList>
            <person name="Afrizal A."/>
        </authorList>
    </citation>
    <scope>NUCLEOTIDE SEQUENCE</scope>
    <source>
        <strain evidence="2">DSM 29482</strain>
    </source>
</reference>
<dbReference type="RefSeq" id="WP_050069777.1">
    <property type="nucleotide sequence ID" value="NZ_JANJZL010000001.1"/>
</dbReference>
<dbReference type="InterPro" id="IPR025948">
    <property type="entry name" value="HTH-like_dom"/>
</dbReference>
<feature type="domain" description="HTH-like" evidence="1">
    <location>
        <begin position="12"/>
        <end position="50"/>
    </location>
</feature>
<gene>
    <name evidence="2" type="ORF">NSA23_02860</name>
</gene>
<sequence length="98" mass="11814">MAIEFIETEGLCYGYYKITVLLRRKFNLIINKKKVYILCKEHGILRPQRKIKPKYPRKIAINKETTTLNSLWEVDVKYGYIHGEDRFFYIVSFIDVYD</sequence>
<evidence type="ECO:0000313" key="3">
    <source>
        <dbReference type="Proteomes" id="UP001142078"/>
    </source>
</evidence>
<keyword evidence="3" id="KW-1185">Reference proteome</keyword>
<dbReference type="Proteomes" id="UP001142078">
    <property type="component" value="Unassembled WGS sequence"/>
</dbReference>
<protein>
    <submittedName>
        <fullName evidence="2">IS3 family transposase</fullName>
    </submittedName>
</protein>
<evidence type="ECO:0000313" key="2">
    <source>
        <dbReference type="EMBL" id="MCR2043053.1"/>
    </source>
</evidence>